<sequence length="38" mass="3994">MTQSQTDSDTINIVGCGMNETEMCVGLSLSNVMIQGGE</sequence>
<proteinExistence type="predicted"/>
<dbReference type="Proteomes" id="UP000324800">
    <property type="component" value="Unassembled WGS sequence"/>
</dbReference>
<comment type="caution">
    <text evidence="1">The sequence shown here is derived from an EMBL/GenBank/DDBJ whole genome shotgun (WGS) entry which is preliminary data.</text>
</comment>
<protein>
    <submittedName>
        <fullName evidence="1">Uncharacterized protein</fullName>
    </submittedName>
</protein>
<dbReference type="EMBL" id="SNRW01010801">
    <property type="protein sequence ID" value="KAA6376045.1"/>
    <property type="molecule type" value="Genomic_DNA"/>
</dbReference>
<name>A0A5J4V1Y0_9EUKA</name>
<accession>A0A5J4V1Y0</accession>
<feature type="non-terminal residue" evidence="1">
    <location>
        <position position="38"/>
    </location>
</feature>
<evidence type="ECO:0000313" key="2">
    <source>
        <dbReference type="Proteomes" id="UP000324800"/>
    </source>
</evidence>
<dbReference type="AlphaFoldDB" id="A0A5J4V1Y0"/>
<organism evidence="1 2">
    <name type="scientific">Streblomastix strix</name>
    <dbReference type="NCBI Taxonomy" id="222440"/>
    <lineage>
        <taxon>Eukaryota</taxon>
        <taxon>Metamonada</taxon>
        <taxon>Preaxostyla</taxon>
        <taxon>Oxymonadida</taxon>
        <taxon>Streblomastigidae</taxon>
        <taxon>Streblomastix</taxon>
    </lineage>
</organism>
<gene>
    <name evidence="1" type="ORF">EZS28_028426</name>
</gene>
<evidence type="ECO:0000313" key="1">
    <source>
        <dbReference type="EMBL" id="KAA6376045.1"/>
    </source>
</evidence>
<reference evidence="1 2" key="1">
    <citation type="submission" date="2019-03" db="EMBL/GenBank/DDBJ databases">
        <title>Single cell metagenomics reveals metabolic interactions within the superorganism composed of flagellate Streblomastix strix and complex community of Bacteroidetes bacteria on its surface.</title>
        <authorList>
            <person name="Treitli S.C."/>
            <person name="Kolisko M."/>
            <person name="Husnik F."/>
            <person name="Keeling P."/>
            <person name="Hampl V."/>
        </authorList>
    </citation>
    <scope>NUCLEOTIDE SEQUENCE [LARGE SCALE GENOMIC DNA]</scope>
    <source>
        <strain evidence="1">ST1C</strain>
    </source>
</reference>